<dbReference type="EMBL" id="GBXM01090796">
    <property type="protein sequence ID" value="JAH17781.1"/>
    <property type="molecule type" value="Transcribed_RNA"/>
</dbReference>
<sequence>MTACCMSFWHLKGKIMNTSYGVLDQSLCGLDQ</sequence>
<organism evidence="1">
    <name type="scientific">Anguilla anguilla</name>
    <name type="common">European freshwater eel</name>
    <name type="synonym">Muraena anguilla</name>
    <dbReference type="NCBI Taxonomy" id="7936"/>
    <lineage>
        <taxon>Eukaryota</taxon>
        <taxon>Metazoa</taxon>
        <taxon>Chordata</taxon>
        <taxon>Craniata</taxon>
        <taxon>Vertebrata</taxon>
        <taxon>Euteleostomi</taxon>
        <taxon>Actinopterygii</taxon>
        <taxon>Neopterygii</taxon>
        <taxon>Teleostei</taxon>
        <taxon>Anguilliformes</taxon>
        <taxon>Anguillidae</taxon>
        <taxon>Anguilla</taxon>
    </lineage>
</organism>
<accession>A0A0E9QLM1</accession>
<dbReference type="AlphaFoldDB" id="A0A0E9QLM1"/>
<proteinExistence type="predicted"/>
<protein>
    <submittedName>
        <fullName evidence="1">Uncharacterized protein</fullName>
    </submittedName>
</protein>
<evidence type="ECO:0000313" key="1">
    <source>
        <dbReference type="EMBL" id="JAH17781.1"/>
    </source>
</evidence>
<reference evidence="1" key="2">
    <citation type="journal article" date="2015" name="Fish Shellfish Immunol.">
        <title>Early steps in the European eel (Anguilla anguilla)-Vibrio vulnificus interaction in the gills: Role of the RtxA13 toxin.</title>
        <authorList>
            <person name="Callol A."/>
            <person name="Pajuelo D."/>
            <person name="Ebbesson L."/>
            <person name="Teles M."/>
            <person name="MacKenzie S."/>
            <person name="Amaro C."/>
        </authorList>
    </citation>
    <scope>NUCLEOTIDE SEQUENCE</scope>
</reference>
<reference evidence="1" key="1">
    <citation type="submission" date="2014-11" db="EMBL/GenBank/DDBJ databases">
        <authorList>
            <person name="Amaro Gonzalez C."/>
        </authorList>
    </citation>
    <scope>NUCLEOTIDE SEQUENCE</scope>
</reference>
<name>A0A0E9QLM1_ANGAN</name>